<name>A0A4Y7RGR1_9FIRM</name>
<accession>A0A4Y7RGR1</accession>
<dbReference type="Proteomes" id="UP000298324">
    <property type="component" value="Unassembled WGS sequence"/>
</dbReference>
<keyword evidence="2" id="KW-1185">Reference proteome</keyword>
<evidence type="ECO:0000313" key="2">
    <source>
        <dbReference type="Proteomes" id="UP000298324"/>
    </source>
</evidence>
<organism evidence="1 2">
    <name type="scientific">Pelotomaculum schinkii</name>
    <dbReference type="NCBI Taxonomy" id="78350"/>
    <lineage>
        <taxon>Bacteria</taxon>
        <taxon>Bacillati</taxon>
        <taxon>Bacillota</taxon>
        <taxon>Clostridia</taxon>
        <taxon>Eubacteriales</taxon>
        <taxon>Desulfotomaculaceae</taxon>
        <taxon>Pelotomaculum</taxon>
    </lineage>
</organism>
<dbReference type="AlphaFoldDB" id="A0A4Y7RGR1"/>
<proteinExistence type="predicted"/>
<sequence>MMLSLESRNNQAPRTLGNLFYICCDEMQDISFTQAVLLIIDLLRQSLVDFLFLSEQQVNAFLNHFCASLSLIFKKRLKFSICES</sequence>
<protein>
    <submittedName>
        <fullName evidence="1">Uncharacterized protein</fullName>
    </submittedName>
</protein>
<dbReference type="EMBL" id="QFGA01000001">
    <property type="protein sequence ID" value="TEB08198.1"/>
    <property type="molecule type" value="Genomic_DNA"/>
</dbReference>
<evidence type="ECO:0000313" key="1">
    <source>
        <dbReference type="EMBL" id="TEB08198.1"/>
    </source>
</evidence>
<reference evidence="1 2" key="1">
    <citation type="journal article" date="2018" name="Environ. Microbiol.">
        <title>Novel energy conservation strategies and behaviour of Pelotomaculum schinkii driving syntrophic propionate catabolism.</title>
        <authorList>
            <person name="Hidalgo-Ahumada C.A.P."/>
            <person name="Nobu M.K."/>
            <person name="Narihiro T."/>
            <person name="Tamaki H."/>
            <person name="Liu W.T."/>
            <person name="Kamagata Y."/>
            <person name="Stams A.J.M."/>
            <person name="Imachi H."/>
            <person name="Sousa D.Z."/>
        </authorList>
    </citation>
    <scope>NUCLEOTIDE SEQUENCE [LARGE SCALE GENOMIC DNA]</scope>
    <source>
        <strain evidence="1 2">HH</strain>
    </source>
</reference>
<gene>
    <name evidence="1" type="ORF">Psch_01753</name>
</gene>
<comment type="caution">
    <text evidence="1">The sequence shown here is derived from an EMBL/GenBank/DDBJ whole genome shotgun (WGS) entry which is preliminary data.</text>
</comment>